<dbReference type="RefSeq" id="WP_015425275.1">
    <property type="nucleotide sequence ID" value="NC_020449.1"/>
</dbReference>
<accession>B0VFX5</accession>
<dbReference type="PROSITE" id="PS51257">
    <property type="entry name" value="PROKAR_LIPOPROTEIN"/>
    <property type="match status" value="1"/>
</dbReference>
<dbReference type="Proteomes" id="UP000002019">
    <property type="component" value="Chromosome"/>
</dbReference>
<keyword evidence="4" id="KW-1185">Reference proteome</keyword>
<evidence type="ECO:0000259" key="2">
    <source>
        <dbReference type="Pfam" id="PF13472"/>
    </source>
</evidence>
<dbReference type="InterPro" id="IPR013830">
    <property type="entry name" value="SGNH_hydro"/>
</dbReference>
<dbReference type="OrthoDB" id="9764375at2"/>
<dbReference type="STRING" id="459349.CLOAM1578"/>
<organism evidence="3 4">
    <name type="scientific">Cloacimonas acidaminovorans (strain Evry)</name>
    <dbReference type="NCBI Taxonomy" id="459349"/>
    <lineage>
        <taxon>Bacteria</taxon>
        <taxon>Pseudomonadati</taxon>
        <taxon>Candidatus Cloacimonadota</taxon>
        <taxon>Candidatus Cloacimonadia</taxon>
        <taxon>Candidatus Cloacimonadales</taxon>
        <taxon>Candidatus Cloacimonadaceae</taxon>
        <taxon>Candidatus Cloacimonas</taxon>
    </lineage>
</organism>
<proteinExistence type="predicted"/>
<dbReference type="InterPro" id="IPR051532">
    <property type="entry name" value="Ester_Hydrolysis_Enzymes"/>
</dbReference>
<dbReference type="Gene3D" id="2.60.120.1360">
    <property type="match status" value="1"/>
</dbReference>
<dbReference type="SUPFAM" id="SSF52266">
    <property type="entry name" value="SGNH hydrolase"/>
    <property type="match status" value="1"/>
</dbReference>
<dbReference type="Pfam" id="PF13472">
    <property type="entry name" value="Lipase_GDSL_2"/>
    <property type="match status" value="1"/>
</dbReference>
<dbReference type="PANTHER" id="PTHR30383:SF29">
    <property type="entry name" value="SGNH HYDROLASE-TYPE ESTERASE DOMAIN-CONTAINING PROTEIN"/>
    <property type="match status" value="1"/>
</dbReference>
<dbReference type="AlphaFoldDB" id="B0VFX5"/>
<feature type="chain" id="PRO_5002755403" description="SGNH hydrolase-type esterase domain-containing protein" evidence="1">
    <location>
        <begin position="26"/>
        <end position="432"/>
    </location>
</feature>
<gene>
    <name evidence="3" type="ordered locus">CLOAM1578</name>
</gene>
<protein>
    <recommendedName>
        <fullName evidence="2">SGNH hydrolase-type esterase domain-containing protein</fullName>
    </recommendedName>
</protein>
<sequence>MHIRRLLPFCILALACIFPVSESYAEENITTEDINELFSEEEYPSDMDTLEEFIQSYYLLLESNEYLKQYKFLNLEKNQFLGDKKALKPFYEKLLELRSGLRQTVTIYQIGDSHIQAGYFSGTARTSLQQYFGNAGRGLVFPLRLAGTNQPDDYRISASGYFNRLNSERGLSGYALKMADGLCLEIATNNFFRGDNSFNKLSLLTSLPGMETKVEFASAEPEKNAEKIGNYYYGRVYWKTDVSKVKLTLTGESSTLYGICLEKEQPGLLYHSCGINGAGFYNLLEQQILFEQIGLLNPDLIVISLGTNDAQGTFRGEVFTKNLNTFMYKLRQFNPETPVLFTLPPDSNKRGKHNSDLDKVDKIIIEYAKENQCAWWNMNEVMGGNNSIQKWRNQQMSAKDLLHFTPKGYMLQGYLFYQAFIKSYKSFSEQSG</sequence>
<dbReference type="PANTHER" id="PTHR30383">
    <property type="entry name" value="THIOESTERASE 1/PROTEASE 1/LYSOPHOSPHOLIPASE L1"/>
    <property type="match status" value="1"/>
</dbReference>
<dbReference type="eggNOG" id="COG2755">
    <property type="taxonomic scope" value="Bacteria"/>
</dbReference>
<name>B0VFX5_CLOAI</name>
<feature type="domain" description="SGNH hydrolase-type esterase" evidence="2">
    <location>
        <begin position="270"/>
        <end position="409"/>
    </location>
</feature>
<reference evidence="3 4" key="1">
    <citation type="journal article" date="2008" name="J. Bacteriol.">
        <title>'Candidatus Cloacamonas acidaminovorans': genome sequence reconstruction provides a first glimpse of a new bacterial division.</title>
        <authorList>
            <person name="Pelletier E."/>
            <person name="Kreimeyer A."/>
            <person name="Bocs S."/>
            <person name="Rouy Z."/>
            <person name="Gyapay G."/>
            <person name="Chouari R."/>
            <person name="Riviere D."/>
            <person name="Ganesan A."/>
            <person name="Daegelen P."/>
            <person name="Sghir A."/>
            <person name="Cohen G.N."/>
            <person name="Medigue C."/>
            <person name="Weissenbach J."/>
            <person name="Le Paslier D."/>
        </authorList>
    </citation>
    <scope>NUCLEOTIDE SEQUENCE [LARGE SCALE GENOMIC DNA]</scope>
    <source>
        <strain evidence="4">Evry</strain>
    </source>
</reference>
<evidence type="ECO:0000313" key="4">
    <source>
        <dbReference type="Proteomes" id="UP000002019"/>
    </source>
</evidence>
<dbReference type="GO" id="GO:0016788">
    <property type="term" value="F:hydrolase activity, acting on ester bonds"/>
    <property type="evidence" value="ECO:0007669"/>
    <property type="project" value="UniProtKB-ARBA"/>
</dbReference>
<dbReference type="KEGG" id="caci:CLOAM1578"/>
<feature type="signal peptide" evidence="1">
    <location>
        <begin position="1"/>
        <end position="25"/>
    </location>
</feature>
<dbReference type="Gene3D" id="3.40.50.1110">
    <property type="entry name" value="SGNH hydrolase"/>
    <property type="match status" value="1"/>
</dbReference>
<keyword evidence="1" id="KW-0732">Signal</keyword>
<evidence type="ECO:0000313" key="3">
    <source>
        <dbReference type="EMBL" id="CAO81417.1"/>
    </source>
</evidence>
<dbReference type="InterPro" id="IPR036514">
    <property type="entry name" value="SGNH_hydro_sf"/>
</dbReference>
<evidence type="ECO:0000256" key="1">
    <source>
        <dbReference type="SAM" id="SignalP"/>
    </source>
</evidence>
<dbReference type="HOGENOM" id="CLU_026695_2_0_0"/>
<dbReference type="EMBL" id="CU466930">
    <property type="protein sequence ID" value="CAO81417.1"/>
    <property type="molecule type" value="Genomic_DNA"/>
</dbReference>